<dbReference type="EMBL" id="MKCS01000001">
    <property type="protein sequence ID" value="OHX13467.1"/>
    <property type="molecule type" value="Genomic_DNA"/>
</dbReference>
<proteinExistence type="predicted"/>
<feature type="coiled-coil region" evidence="1">
    <location>
        <begin position="40"/>
        <end position="67"/>
    </location>
</feature>
<evidence type="ECO:0000313" key="3">
    <source>
        <dbReference type="Proteomes" id="UP000180088"/>
    </source>
</evidence>
<keyword evidence="1" id="KW-0175">Coiled coil</keyword>
<accession>A0A1S1X1Q4</accession>
<name>A0A1S1X1Q4_9NEIS</name>
<dbReference type="Proteomes" id="UP000180088">
    <property type="component" value="Unassembled WGS sequence"/>
</dbReference>
<comment type="caution">
    <text evidence="2">The sequence shown here is derived from an EMBL/GenBank/DDBJ whole genome shotgun (WGS) entry which is preliminary data.</text>
</comment>
<evidence type="ECO:0000256" key="1">
    <source>
        <dbReference type="SAM" id="Coils"/>
    </source>
</evidence>
<reference evidence="2 3" key="1">
    <citation type="submission" date="2016-09" db="EMBL/GenBank/DDBJ databases">
        <title>Chromobacterium muskegensis sp. nov., an insecticidal bacterium isolated from Sphagnum bogs.</title>
        <authorList>
            <person name="Sparks M.E."/>
            <person name="Blackburn M.B."/>
            <person name="Gundersen-Rindal D.E."/>
            <person name="Mitchell A."/>
            <person name="Farrar R."/>
            <person name="Kuhar D."/>
        </authorList>
    </citation>
    <scope>NUCLEOTIDE SEQUENCE [LARGE SCALE GENOMIC DNA]</scope>
    <source>
        <strain evidence="2 3">37-2</strain>
    </source>
</reference>
<protein>
    <submittedName>
        <fullName evidence="2">Uncharacterized protein</fullName>
    </submittedName>
</protein>
<dbReference type="STRING" id="1903179.BI347_08030"/>
<evidence type="ECO:0000313" key="2">
    <source>
        <dbReference type="EMBL" id="OHX13467.1"/>
    </source>
</evidence>
<dbReference type="RefSeq" id="WP_071115677.1">
    <property type="nucleotide sequence ID" value="NZ_MKCS01000001.1"/>
</dbReference>
<organism evidence="2 3">
    <name type="scientific">Chromobacterium sphagni</name>
    <dbReference type="NCBI Taxonomy" id="1903179"/>
    <lineage>
        <taxon>Bacteria</taxon>
        <taxon>Pseudomonadati</taxon>
        <taxon>Pseudomonadota</taxon>
        <taxon>Betaproteobacteria</taxon>
        <taxon>Neisseriales</taxon>
        <taxon>Chromobacteriaceae</taxon>
        <taxon>Chromobacterium</taxon>
    </lineage>
</organism>
<dbReference type="AlphaFoldDB" id="A0A1S1X1Q4"/>
<gene>
    <name evidence="2" type="ORF">BI347_08030</name>
</gene>
<sequence>MHLTDPKRNAYLCEQLDICKQLFASYQQAQQDHQSKAELFAKQQQAADDAEQKAKTLRGKARALLREMMGQPSKQMQDLRSEERAAYSEAEDYRTFLAELELDRDEAALAMLDIGRDYVEKRQYALQVYTAGLLDQASQLEPLLKALAMHEDGLLREGQFATWRQLGFESAQAAALSEFNTQLTRRLSSYQYDHHADSVHQAVPWAHGLEEARGLSPCKYNKQKAAFAERRQALEAANQ</sequence>